<organism evidence="2 3">
    <name type="scientific">Trichomalopsis sarcophagae</name>
    <dbReference type="NCBI Taxonomy" id="543379"/>
    <lineage>
        <taxon>Eukaryota</taxon>
        <taxon>Metazoa</taxon>
        <taxon>Ecdysozoa</taxon>
        <taxon>Arthropoda</taxon>
        <taxon>Hexapoda</taxon>
        <taxon>Insecta</taxon>
        <taxon>Pterygota</taxon>
        <taxon>Neoptera</taxon>
        <taxon>Endopterygota</taxon>
        <taxon>Hymenoptera</taxon>
        <taxon>Apocrita</taxon>
        <taxon>Proctotrupomorpha</taxon>
        <taxon>Chalcidoidea</taxon>
        <taxon>Pteromalidae</taxon>
        <taxon>Pteromalinae</taxon>
        <taxon>Trichomalopsis</taxon>
    </lineage>
</organism>
<sequence>MSAREVDLMGGSPWGFRMHGGCDQNQPLRISRTSDRSAEYTPSMANRRRANIDTGYADPSS</sequence>
<comment type="caution">
    <text evidence="2">The sequence shown here is derived from an EMBL/GenBank/DDBJ whole genome shotgun (WGS) entry which is preliminary data.</text>
</comment>
<protein>
    <recommendedName>
        <fullName evidence="4">PDZ domain-containing protein</fullName>
    </recommendedName>
</protein>
<dbReference type="Proteomes" id="UP000215335">
    <property type="component" value="Unassembled WGS sequence"/>
</dbReference>
<feature type="region of interest" description="Disordered" evidence="1">
    <location>
        <begin position="1"/>
        <end position="61"/>
    </location>
</feature>
<dbReference type="OrthoDB" id="44841at2759"/>
<dbReference type="AlphaFoldDB" id="A0A232FM36"/>
<keyword evidence="3" id="KW-1185">Reference proteome</keyword>
<evidence type="ECO:0000313" key="3">
    <source>
        <dbReference type="Proteomes" id="UP000215335"/>
    </source>
</evidence>
<dbReference type="Gene3D" id="2.30.42.10">
    <property type="match status" value="1"/>
</dbReference>
<dbReference type="InterPro" id="IPR036034">
    <property type="entry name" value="PDZ_sf"/>
</dbReference>
<accession>A0A232FM36</accession>
<gene>
    <name evidence="2" type="ORF">TSAR_002026</name>
</gene>
<evidence type="ECO:0008006" key="4">
    <source>
        <dbReference type="Google" id="ProtNLM"/>
    </source>
</evidence>
<evidence type="ECO:0000313" key="2">
    <source>
        <dbReference type="EMBL" id="OXU31811.1"/>
    </source>
</evidence>
<proteinExistence type="predicted"/>
<dbReference type="EMBL" id="NNAY01000028">
    <property type="protein sequence ID" value="OXU31811.1"/>
    <property type="molecule type" value="Genomic_DNA"/>
</dbReference>
<reference evidence="2 3" key="1">
    <citation type="journal article" date="2017" name="Curr. Biol.">
        <title>The Evolution of Venom by Co-option of Single-Copy Genes.</title>
        <authorList>
            <person name="Martinson E.O."/>
            <person name="Mrinalini"/>
            <person name="Kelkar Y.D."/>
            <person name="Chang C.H."/>
            <person name="Werren J.H."/>
        </authorList>
    </citation>
    <scope>NUCLEOTIDE SEQUENCE [LARGE SCALE GENOMIC DNA]</scope>
    <source>
        <strain evidence="2 3">Alberta</strain>
        <tissue evidence="2">Whole body</tissue>
    </source>
</reference>
<name>A0A232FM36_9HYME</name>
<evidence type="ECO:0000256" key="1">
    <source>
        <dbReference type="SAM" id="MobiDB-lite"/>
    </source>
</evidence>